<dbReference type="Pfam" id="PF17396">
    <property type="entry name" value="DUF1611_N"/>
    <property type="match status" value="1"/>
</dbReference>
<dbReference type="Gene3D" id="3.40.50.300">
    <property type="entry name" value="P-loop containing nucleotide triphosphate hydrolases"/>
    <property type="match status" value="1"/>
</dbReference>
<dbReference type="Gene3D" id="3.40.50.720">
    <property type="entry name" value="NAD(P)-binding Rossmann-like Domain"/>
    <property type="match status" value="1"/>
</dbReference>
<reference evidence="3" key="1">
    <citation type="submission" date="2020-04" db="EMBL/GenBank/DDBJ databases">
        <title>A desert anoxygenic phototrophic bacterium fixes CO2 using RubisCO under aerobic conditions.</title>
        <authorList>
            <person name="Tang K."/>
        </authorList>
    </citation>
    <scope>NUCLEOTIDE SEQUENCE [LARGE SCALE GENOMIC DNA]</scope>
    <source>
        <strain evidence="3">MIMtkB3</strain>
    </source>
</reference>
<dbReference type="Pfam" id="PF07755">
    <property type="entry name" value="DUF1611"/>
    <property type="match status" value="1"/>
</dbReference>
<evidence type="ECO:0000259" key="1">
    <source>
        <dbReference type="Pfam" id="PF07755"/>
    </source>
</evidence>
<gene>
    <name evidence="3" type="ORF">HHL28_13680</name>
</gene>
<dbReference type="EMBL" id="CP051775">
    <property type="protein sequence ID" value="QJE74004.1"/>
    <property type="molecule type" value="Genomic_DNA"/>
</dbReference>
<dbReference type="InterPro" id="IPR035086">
    <property type="entry name" value="DgcN-like_C"/>
</dbReference>
<dbReference type="InterPro" id="IPR027417">
    <property type="entry name" value="P-loop_NTPase"/>
</dbReference>
<evidence type="ECO:0000259" key="2">
    <source>
        <dbReference type="Pfam" id="PF17396"/>
    </source>
</evidence>
<evidence type="ECO:0000313" key="3">
    <source>
        <dbReference type="EMBL" id="QJE74004.1"/>
    </source>
</evidence>
<proteinExistence type="predicted"/>
<sequence length="340" mass="35633">MRIETPYLLFLGDAADPLAAKTAAGIAQWRPENCLGQMRLPGCNADLGLPDMGIAEARAAGVRTLVVGAANRGGNLNEAWVPLLIQALEAGLDLASGLHQKLADIPALAGLAASLGRQVHDVRHPTGTFPIGTGEKRPGLRVLAVGTDCSIGKMYTALALEREMQARGMRATFRATGQTGILIAGSGVSVDAVVSDFVAGAVEQLCPANAPNHWDVVEGQASVLHPSYGGVTLALVHGSQPDALVMCHEPTRPHMRGLPHRPLPHLADCIAAHEAAARLTNPRAKVVGFSLNTSALSEDNAQRVLLELEERFGLPAVDPLRTGVGPLVDQLEEIEAHALA</sequence>
<dbReference type="InterPro" id="IPR035402">
    <property type="entry name" value="DgcN-like_N"/>
</dbReference>
<dbReference type="KEGG" id="acru:HHL28_13680"/>
<accession>A0A858R9B3</accession>
<organism evidence="3 4">
    <name type="scientific">Aerophototrophica crusticola</name>
    <dbReference type="NCBI Taxonomy" id="1709002"/>
    <lineage>
        <taxon>Bacteria</taxon>
        <taxon>Pseudomonadati</taxon>
        <taxon>Pseudomonadota</taxon>
        <taxon>Alphaproteobacteria</taxon>
        <taxon>Rhodospirillales</taxon>
        <taxon>Rhodospirillaceae</taxon>
        <taxon>Aerophototrophica</taxon>
    </lineage>
</organism>
<dbReference type="PANTHER" id="PTHR40690">
    <property type="entry name" value="GLL3100 PROTEIN"/>
    <property type="match status" value="1"/>
</dbReference>
<dbReference type="PIRSF" id="PIRSF026760">
    <property type="entry name" value="UCP026760"/>
    <property type="match status" value="1"/>
</dbReference>
<dbReference type="NCBIfam" id="NF041892">
    <property type="entry name" value="DgcN"/>
    <property type="match status" value="1"/>
</dbReference>
<keyword evidence="4" id="KW-1185">Reference proteome</keyword>
<dbReference type="Proteomes" id="UP000501891">
    <property type="component" value="Chromosome"/>
</dbReference>
<evidence type="ECO:0000313" key="4">
    <source>
        <dbReference type="Proteomes" id="UP000501891"/>
    </source>
</evidence>
<dbReference type="AlphaFoldDB" id="A0A858R9B3"/>
<dbReference type="PANTHER" id="PTHR40690:SF1">
    <property type="entry name" value="DUF1611 DOMAIN-CONTAINING PROTEIN"/>
    <property type="match status" value="1"/>
</dbReference>
<protein>
    <submittedName>
        <fullName evidence="3">DUF1611 domain-containing protein</fullName>
    </submittedName>
</protein>
<dbReference type="SUPFAM" id="SSF52540">
    <property type="entry name" value="P-loop containing nucleoside triphosphate hydrolases"/>
    <property type="match status" value="1"/>
</dbReference>
<feature type="domain" description="D-glutamate N-acetyltransferase-like C-terminal" evidence="1">
    <location>
        <begin position="131"/>
        <end position="328"/>
    </location>
</feature>
<name>A0A858R9B3_9PROT</name>
<dbReference type="InterPro" id="IPR011669">
    <property type="entry name" value="DgcN-like"/>
</dbReference>
<feature type="domain" description="D-glutamate N-acetyltransferase-like N-terminal" evidence="2">
    <location>
        <begin position="41"/>
        <end position="125"/>
    </location>
</feature>